<dbReference type="InterPro" id="IPR016040">
    <property type="entry name" value="NAD(P)-bd_dom"/>
</dbReference>
<dbReference type="InterPro" id="IPR051606">
    <property type="entry name" value="Polyketide_Oxido-like"/>
</dbReference>
<dbReference type="AlphaFoldDB" id="A0A4C2EKX7"/>
<accession>A0A4C2EKX7</accession>
<name>A0A4C2EKX7_9EURY</name>
<gene>
    <name evidence="2" type="ORF">Harman_29900</name>
</gene>
<dbReference type="Pfam" id="PF13460">
    <property type="entry name" value="NAD_binding_10"/>
    <property type="match status" value="1"/>
</dbReference>
<organism evidence="2 3">
    <name type="scientific">Haloarcula mannanilytica</name>
    <dbReference type="NCBI Taxonomy" id="2509225"/>
    <lineage>
        <taxon>Archaea</taxon>
        <taxon>Methanobacteriati</taxon>
        <taxon>Methanobacteriota</taxon>
        <taxon>Stenosarchaea group</taxon>
        <taxon>Halobacteria</taxon>
        <taxon>Halobacteriales</taxon>
        <taxon>Haloarculaceae</taxon>
        <taxon>Haloarcula</taxon>
    </lineage>
</organism>
<dbReference type="Proteomes" id="UP000304382">
    <property type="component" value="Unassembled WGS sequence"/>
</dbReference>
<evidence type="ECO:0000313" key="3">
    <source>
        <dbReference type="Proteomes" id="UP000304382"/>
    </source>
</evidence>
<reference evidence="2 3" key="1">
    <citation type="submission" date="2019-02" db="EMBL/GenBank/DDBJ databases">
        <title>Haloarcula mannanilyticum sp. nov., a mannan degrading haloarchaeon isolated from commercial salt.</title>
        <authorList>
            <person name="Enomoto S."/>
            <person name="Shimane Y."/>
            <person name="Kamekura M."/>
            <person name="Ito T."/>
            <person name="Moriya O."/>
            <person name="Ihara K."/>
            <person name="Takahashi-Ando N."/>
            <person name="Fukushima Y."/>
            <person name="Yoshida Y."/>
            <person name="Usama R."/>
            <person name="Takai K."/>
            <person name="Minegishi H."/>
        </authorList>
    </citation>
    <scope>NUCLEOTIDE SEQUENCE [LARGE SCALE GENOMIC DNA]</scope>
    <source>
        <strain evidence="2 3">MD130-1</strain>
    </source>
</reference>
<sequence>MALYRIATISYYTQYMDVLLLGASGRIGQRTATELTDRGHAVTGVSRSGTVDGVEAAEFVAVAGDATNADDITKLATGHDAVVSALGPSDDESPEVLTEMMEAVIDGLRRAAVDRLVWTGGAGGLKVGPDTMLIETEDFPEEWEPIARAAIDAYDILDETDDLKWSYVAPAALIEPGERTGAYRTAEHELVADEEGDSYISMEDFAIALADELEEENAVYTYLGTGY</sequence>
<keyword evidence="3" id="KW-1185">Reference proteome</keyword>
<evidence type="ECO:0000259" key="1">
    <source>
        <dbReference type="Pfam" id="PF13460"/>
    </source>
</evidence>
<feature type="domain" description="NAD(P)-binding" evidence="1">
    <location>
        <begin position="22"/>
        <end position="215"/>
    </location>
</feature>
<protein>
    <recommendedName>
        <fullName evidence="1">NAD(P)-binding domain-containing protein</fullName>
    </recommendedName>
</protein>
<dbReference type="EMBL" id="BIXZ01000006">
    <property type="protein sequence ID" value="GCF15055.1"/>
    <property type="molecule type" value="Genomic_DNA"/>
</dbReference>
<dbReference type="InterPro" id="IPR036291">
    <property type="entry name" value="NAD(P)-bd_dom_sf"/>
</dbReference>
<dbReference type="SUPFAM" id="SSF51735">
    <property type="entry name" value="NAD(P)-binding Rossmann-fold domains"/>
    <property type="match status" value="1"/>
</dbReference>
<comment type="caution">
    <text evidence="2">The sequence shown here is derived from an EMBL/GenBank/DDBJ whole genome shotgun (WGS) entry which is preliminary data.</text>
</comment>
<evidence type="ECO:0000313" key="2">
    <source>
        <dbReference type="EMBL" id="GCF15055.1"/>
    </source>
</evidence>
<dbReference type="Gene3D" id="3.40.50.720">
    <property type="entry name" value="NAD(P)-binding Rossmann-like Domain"/>
    <property type="match status" value="1"/>
</dbReference>
<dbReference type="PANTHER" id="PTHR43355">
    <property type="entry name" value="FLAVIN REDUCTASE (NADPH)"/>
    <property type="match status" value="1"/>
</dbReference>
<dbReference type="GO" id="GO:0016646">
    <property type="term" value="F:oxidoreductase activity, acting on the CH-NH group of donors, NAD or NADP as acceptor"/>
    <property type="evidence" value="ECO:0007669"/>
    <property type="project" value="TreeGrafter"/>
</dbReference>
<proteinExistence type="predicted"/>
<dbReference type="PANTHER" id="PTHR43355:SF2">
    <property type="entry name" value="FLAVIN REDUCTASE (NADPH)"/>
    <property type="match status" value="1"/>
</dbReference>